<keyword evidence="5 6" id="KW-0408">Iron</keyword>
<keyword evidence="7" id="KW-0812">Transmembrane</keyword>
<dbReference type="InterPro" id="IPR002401">
    <property type="entry name" value="Cyt_P450_E_grp-I"/>
</dbReference>
<dbReference type="PRINTS" id="PR00463">
    <property type="entry name" value="EP450I"/>
</dbReference>
<dbReference type="PRINTS" id="PR00385">
    <property type="entry name" value="P450"/>
</dbReference>
<dbReference type="Pfam" id="PF00067">
    <property type="entry name" value="p450"/>
    <property type="match status" value="2"/>
</dbReference>
<dbReference type="GO" id="GO:0016705">
    <property type="term" value="F:oxidoreductase activity, acting on paired donors, with incorporation or reduction of molecular oxygen"/>
    <property type="evidence" value="ECO:0007669"/>
    <property type="project" value="InterPro"/>
</dbReference>
<dbReference type="GO" id="GO:0005506">
    <property type="term" value="F:iron ion binding"/>
    <property type="evidence" value="ECO:0007669"/>
    <property type="project" value="InterPro"/>
</dbReference>
<evidence type="ECO:0000256" key="3">
    <source>
        <dbReference type="ARBA" id="ARBA00022723"/>
    </source>
</evidence>
<gene>
    <name evidence="8" type="ORF">DEBURN_LOCUS1272</name>
</gene>
<evidence type="ECO:0000256" key="4">
    <source>
        <dbReference type="ARBA" id="ARBA00023002"/>
    </source>
</evidence>
<feature type="binding site" description="axial binding residue" evidence="6">
    <location>
        <position position="424"/>
    </location>
    <ligand>
        <name>heme</name>
        <dbReference type="ChEBI" id="CHEBI:30413"/>
    </ligand>
    <ligandPart>
        <name>Fe</name>
        <dbReference type="ChEBI" id="CHEBI:18248"/>
    </ligandPart>
</feature>
<evidence type="ECO:0000313" key="8">
    <source>
        <dbReference type="EMBL" id="CAG8438878.1"/>
    </source>
</evidence>
<reference evidence="8" key="1">
    <citation type="submission" date="2021-06" db="EMBL/GenBank/DDBJ databases">
        <authorList>
            <person name="Kallberg Y."/>
            <person name="Tangrot J."/>
            <person name="Rosling A."/>
        </authorList>
    </citation>
    <scope>NUCLEOTIDE SEQUENCE</scope>
    <source>
        <strain evidence="8">AZ414A</strain>
    </source>
</reference>
<keyword evidence="2 6" id="KW-0349">Heme</keyword>
<keyword evidence="9" id="KW-1185">Reference proteome</keyword>
<evidence type="ECO:0000256" key="6">
    <source>
        <dbReference type="PIRSR" id="PIRSR602401-1"/>
    </source>
</evidence>
<evidence type="ECO:0000256" key="5">
    <source>
        <dbReference type="ARBA" id="ARBA00023004"/>
    </source>
</evidence>
<keyword evidence="7" id="KW-1133">Transmembrane helix</keyword>
<dbReference type="Proteomes" id="UP000789706">
    <property type="component" value="Unassembled WGS sequence"/>
</dbReference>
<comment type="caution">
    <text evidence="8">The sequence shown here is derived from an EMBL/GenBank/DDBJ whole genome shotgun (WGS) entry which is preliminary data.</text>
</comment>
<proteinExistence type="inferred from homology"/>
<dbReference type="InterPro" id="IPR036396">
    <property type="entry name" value="Cyt_P450_sf"/>
</dbReference>
<sequence>MIATILDFLVNNLQDIFLSIGALIISYIIYFYISYFTRSNPLPGPLPLPIVGNLLAYPGDAGKWAQELHKKYGDIYEVYLGTARTVWLNRSDLVEKIMSSSHTNHFHYRTGENDGLDELDITGKGVFFNNIGKDLNYHRKIYDKTIMTPQFGKNILPVTQSLFKQLESLWKDYKCFEENREIDFSSWMQQFGFESTLKLVTHFHAPALINYYNSLNPKQKVTKIPEDSLSSIDTERFINCIKSNFDSWCFFLLIPKYLRRTLEIRTNNYLLREIDWLYSNVLNIIKLRKSQIENSSIDELPHHPKVLQQIHQELENVLGTNTDSEITFEDLNKLKYCEAVINEVGRLWPILPVNLRISSKPDTIDNHKFPANQQFFINQQDIQLNPKDWDNPEVFNPSRFLSSDDTSKRNKNALLIFGGGLRTCKHFALIQMKTLMALIYRKYDIELVDPTASIKYRYCLIRQCTEMKIKIKQRRNI</sequence>
<dbReference type="Gene3D" id="1.10.630.10">
    <property type="entry name" value="Cytochrome P450"/>
    <property type="match status" value="2"/>
</dbReference>
<dbReference type="PANTHER" id="PTHR24289">
    <property type="entry name" value="STEROID 17-ALPHA-HYDROXYLASE/17,20 LYASE"/>
    <property type="match status" value="1"/>
</dbReference>
<evidence type="ECO:0000256" key="1">
    <source>
        <dbReference type="ARBA" id="ARBA00010617"/>
    </source>
</evidence>
<evidence type="ECO:0000313" key="9">
    <source>
        <dbReference type="Proteomes" id="UP000789706"/>
    </source>
</evidence>
<comment type="cofactor">
    <cofactor evidence="6">
        <name>heme</name>
        <dbReference type="ChEBI" id="CHEBI:30413"/>
    </cofactor>
</comment>
<feature type="transmembrane region" description="Helical" evidence="7">
    <location>
        <begin position="16"/>
        <end position="33"/>
    </location>
</feature>
<protein>
    <submittedName>
        <fullName evidence="8">6682_t:CDS:1</fullName>
    </submittedName>
</protein>
<dbReference type="EMBL" id="CAJVPK010000054">
    <property type="protein sequence ID" value="CAG8438878.1"/>
    <property type="molecule type" value="Genomic_DNA"/>
</dbReference>
<dbReference type="AlphaFoldDB" id="A0A9N8V3X5"/>
<accession>A0A9N8V3X5</accession>
<dbReference type="GO" id="GO:0020037">
    <property type="term" value="F:heme binding"/>
    <property type="evidence" value="ECO:0007669"/>
    <property type="project" value="InterPro"/>
</dbReference>
<dbReference type="InterPro" id="IPR001128">
    <property type="entry name" value="Cyt_P450"/>
</dbReference>
<evidence type="ECO:0000256" key="7">
    <source>
        <dbReference type="SAM" id="Phobius"/>
    </source>
</evidence>
<dbReference type="GO" id="GO:0004497">
    <property type="term" value="F:monooxygenase activity"/>
    <property type="evidence" value="ECO:0007669"/>
    <property type="project" value="InterPro"/>
</dbReference>
<comment type="similarity">
    <text evidence="1">Belongs to the cytochrome P450 family.</text>
</comment>
<keyword evidence="7" id="KW-0472">Membrane</keyword>
<name>A0A9N8V3X5_9GLOM</name>
<dbReference type="SUPFAM" id="SSF48264">
    <property type="entry name" value="Cytochrome P450"/>
    <property type="match status" value="1"/>
</dbReference>
<dbReference type="PANTHER" id="PTHR24289:SF1">
    <property type="entry name" value="STEROID 17-ALPHA-HYDROXYLASE_17,20 LYASE"/>
    <property type="match status" value="1"/>
</dbReference>
<keyword evidence="4" id="KW-0560">Oxidoreductase</keyword>
<organism evidence="8 9">
    <name type="scientific">Diversispora eburnea</name>
    <dbReference type="NCBI Taxonomy" id="1213867"/>
    <lineage>
        <taxon>Eukaryota</taxon>
        <taxon>Fungi</taxon>
        <taxon>Fungi incertae sedis</taxon>
        <taxon>Mucoromycota</taxon>
        <taxon>Glomeromycotina</taxon>
        <taxon>Glomeromycetes</taxon>
        <taxon>Diversisporales</taxon>
        <taxon>Diversisporaceae</taxon>
        <taxon>Diversispora</taxon>
    </lineage>
</organism>
<keyword evidence="3 6" id="KW-0479">Metal-binding</keyword>
<dbReference type="OrthoDB" id="1470350at2759"/>
<evidence type="ECO:0000256" key="2">
    <source>
        <dbReference type="ARBA" id="ARBA00022617"/>
    </source>
</evidence>